<reference evidence="1" key="1">
    <citation type="submission" date="2017-12" db="EMBL/GenBank/DDBJ databases">
        <title>High-resolution comparative analysis of great ape genomes.</title>
        <authorList>
            <person name="Pollen A."/>
            <person name="Hastie A."/>
            <person name="Hormozdiari F."/>
            <person name="Dougherty M."/>
            <person name="Liu R."/>
            <person name="Chaisson M."/>
            <person name="Hoppe E."/>
            <person name="Hill C."/>
            <person name="Pang A."/>
            <person name="Hillier L."/>
            <person name="Baker C."/>
            <person name="Armstrong J."/>
            <person name="Shendure J."/>
            <person name="Paten B."/>
            <person name="Wilson R."/>
            <person name="Chao H."/>
            <person name="Schneider V."/>
            <person name="Ventura M."/>
            <person name="Kronenberg Z."/>
            <person name="Murali S."/>
            <person name="Gordon D."/>
            <person name="Cantsilieris S."/>
            <person name="Munson K."/>
            <person name="Nelson B."/>
            <person name="Raja A."/>
            <person name="Underwood J."/>
            <person name="Diekhans M."/>
            <person name="Fiddes I."/>
            <person name="Haussler D."/>
            <person name="Eichler E."/>
        </authorList>
    </citation>
    <scope>NUCLEOTIDE SEQUENCE [LARGE SCALE GENOMIC DNA]</scope>
    <source>
        <strain evidence="1">Susie</strain>
    </source>
</reference>
<organism evidence="1">
    <name type="scientific">Pongo abelii</name>
    <name type="common">Sumatran orangutan</name>
    <name type="synonym">Pongo pygmaeus abelii</name>
    <dbReference type="NCBI Taxonomy" id="9601"/>
    <lineage>
        <taxon>Eukaryota</taxon>
        <taxon>Metazoa</taxon>
        <taxon>Chordata</taxon>
        <taxon>Craniata</taxon>
        <taxon>Vertebrata</taxon>
        <taxon>Euteleostomi</taxon>
        <taxon>Mammalia</taxon>
        <taxon>Eutheria</taxon>
        <taxon>Euarchontoglires</taxon>
        <taxon>Primates</taxon>
        <taxon>Haplorrhini</taxon>
        <taxon>Catarrhini</taxon>
        <taxon>Hominidae</taxon>
        <taxon>Pongo</taxon>
    </lineage>
</organism>
<sequence length="109" mass="11755">MCYKAVSYQVTHCCSAGWNQCCSGEHGGGQLEVAFLRHREGLRLAGGPGCHPLHDGAGPHCHGRELENCAMPFNSTEDGKIYQHAFGGQSLSLCDVIPAVLWSILSWIS</sequence>
<dbReference type="AlphaFoldDB" id="A0A2J8QZ18"/>
<dbReference type="STRING" id="9601.ENSPPYP00000022380"/>
<gene>
    <name evidence="1" type="ORF">CR201_G0055959</name>
</gene>
<comment type="caution">
    <text evidence="1">The sequence shown here is derived from an EMBL/GenBank/DDBJ whole genome shotgun (WGS) entry which is preliminary data.</text>
</comment>
<evidence type="ECO:0000313" key="1">
    <source>
        <dbReference type="EMBL" id="PNJ01513.1"/>
    </source>
</evidence>
<protein>
    <submittedName>
        <fullName evidence="1">Uncharacterized protein</fullName>
    </submittedName>
</protein>
<name>A0A2J8QZ18_PONAB</name>
<accession>A0A2J8QZ18</accession>
<proteinExistence type="predicted"/>
<dbReference type="EMBL" id="NDHI03004588">
    <property type="protein sequence ID" value="PNJ01513.1"/>
    <property type="molecule type" value="Genomic_DNA"/>
</dbReference>